<dbReference type="PhylomeDB" id="D6WV28"/>
<proteinExistence type="predicted"/>
<dbReference type="InParanoid" id="D6WV28"/>
<protein>
    <submittedName>
        <fullName evidence="1">Uncharacterized protein</fullName>
    </submittedName>
</protein>
<gene>
    <name evidence="1" type="primary">GLEAN_05969</name>
    <name evidence="1" type="ORF">TcasGA2_TC005969</name>
</gene>
<reference evidence="1 2" key="2">
    <citation type="journal article" date="2010" name="Nucleic Acids Res.">
        <title>BeetleBase in 2010: revisions to provide comprehensive genomic information for Tribolium castaneum.</title>
        <authorList>
            <person name="Kim H.S."/>
            <person name="Murphy T."/>
            <person name="Xia J."/>
            <person name="Caragea D."/>
            <person name="Park Y."/>
            <person name="Beeman R.W."/>
            <person name="Lorenzen M.D."/>
            <person name="Butcher S."/>
            <person name="Manak J.R."/>
            <person name="Brown S.J."/>
        </authorList>
    </citation>
    <scope>GENOME REANNOTATION</scope>
    <source>
        <strain evidence="1 2">Georgia GA2</strain>
    </source>
</reference>
<dbReference type="Proteomes" id="UP000007266">
    <property type="component" value="Linkage group 8"/>
</dbReference>
<name>D6WV28_TRICA</name>
<evidence type="ECO:0000313" key="2">
    <source>
        <dbReference type="Proteomes" id="UP000007266"/>
    </source>
</evidence>
<evidence type="ECO:0000313" key="1">
    <source>
        <dbReference type="EMBL" id="EFA08327.1"/>
    </source>
</evidence>
<organism evidence="1 2">
    <name type="scientific">Tribolium castaneum</name>
    <name type="common">Red flour beetle</name>
    <dbReference type="NCBI Taxonomy" id="7070"/>
    <lineage>
        <taxon>Eukaryota</taxon>
        <taxon>Metazoa</taxon>
        <taxon>Ecdysozoa</taxon>
        <taxon>Arthropoda</taxon>
        <taxon>Hexapoda</taxon>
        <taxon>Insecta</taxon>
        <taxon>Pterygota</taxon>
        <taxon>Neoptera</taxon>
        <taxon>Endopterygota</taxon>
        <taxon>Coleoptera</taxon>
        <taxon>Polyphaga</taxon>
        <taxon>Cucujiformia</taxon>
        <taxon>Tenebrionidae</taxon>
        <taxon>Tenebrionidae incertae sedis</taxon>
        <taxon>Tribolium</taxon>
    </lineage>
</organism>
<dbReference type="AlphaFoldDB" id="D6WV28"/>
<dbReference type="HOGENOM" id="CLU_2443690_0_0_1"/>
<accession>D6WV28</accession>
<dbReference type="STRING" id="7070.D6WV28"/>
<reference evidence="1 2" key="1">
    <citation type="journal article" date="2008" name="Nature">
        <title>The genome of the model beetle and pest Tribolium castaneum.</title>
        <authorList>
            <consortium name="Tribolium Genome Sequencing Consortium"/>
            <person name="Richards S."/>
            <person name="Gibbs R.A."/>
            <person name="Weinstock G.M."/>
            <person name="Brown S.J."/>
            <person name="Denell R."/>
            <person name="Beeman R.W."/>
            <person name="Gibbs R."/>
            <person name="Beeman R.W."/>
            <person name="Brown S.J."/>
            <person name="Bucher G."/>
            <person name="Friedrich M."/>
            <person name="Grimmelikhuijzen C.J."/>
            <person name="Klingler M."/>
            <person name="Lorenzen M."/>
            <person name="Richards S."/>
            <person name="Roth S."/>
            <person name="Schroder R."/>
            <person name="Tautz D."/>
            <person name="Zdobnov E.M."/>
            <person name="Muzny D."/>
            <person name="Gibbs R.A."/>
            <person name="Weinstock G.M."/>
            <person name="Attaway T."/>
            <person name="Bell S."/>
            <person name="Buhay C.J."/>
            <person name="Chandrabose M.N."/>
            <person name="Chavez D."/>
            <person name="Clerk-Blankenburg K.P."/>
            <person name="Cree A."/>
            <person name="Dao M."/>
            <person name="Davis C."/>
            <person name="Chacko J."/>
            <person name="Dinh H."/>
            <person name="Dugan-Rocha S."/>
            <person name="Fowler G."/>
            <person name="Garner T.T."/>
            <person name="Garnes J."/>
            <person name="Gnirke A."/>
            <person name="Hawes A."/>
            <person name="Hernandez J."/>
            <person name="Hines S."/>
            <person name="Holder M."/>
            <person name="Hume J."/>
            <person name="Jhangiani S.N."/>
            <person name="Joshi V."/>
            <person name="Khan Z.M."/>
            <person name="Jackson L."/>
            <person name="Kovar C."/>
            <person name="Kowis A."/>
            <person name="Lee S."/>
            <person name="Lewis L.R."/>
            <person name="Margolis J."/>
            <person name="Morgan M."/>
            <person name="Nazareth L.V."/>
            <person name="Nguyen N."/>
            <person name="Okwuonu G."/>
            <person name="Parker D."/>
            <person name="Richards S."/>
            <person name="Ruiz S.J."/>
            <person name="Santibanez J."/>
            <person name="Savard J."/>
            <person name="Scherer S.E."/>
            <person name="Schneider B."/>
            <person name="Sodergren E."/>
            <person name="Tautz D."/>
            <person name="Vattahil S."/>
            <person name="Villasana D."/>
            <person name="White C.S."/>
            <person name="Wright R."/>
            <person name="Park Y."/>
            <person name="Beeman R.W."/>
            <person name="Lord J."/>
            <person name="Oppert B."/>
            <person name="Lorenzen M."/>
            <person name="Brown S."/>
            <person name="Wang L."/>
            <person name="Savard J."/>
            <person name="Tautz D."/>
            <person name="Richards S."/>
            <person name="Weinstock G."/>
            <person name="Gibbs R.A."/>
            <person name="Liu Y."/>
            <person name="Worley K."/>
            <person name="Weinstock G."/>
            <person name="Elsik C.G."/>
            <person name="Reese J.T."/>
            <person name="Elhaik E."/>
            <person name="Landan G."/>
            <person name="Graur D."/>
            <person name="Arensburger P."/>
            <person name="Atkinson P."/>
            <person name="Beeman R.W."/>
            <person name="Beidler J."/>
            <person name="Brown S.J."/>
            <person name="Demuth J.P."/>
            <person name="Drury D.W."/>
            <person name="Du Y.Z."/>
            <person name="Fujiwara H."/>
            <person name="Lorenzen M."/>
            <person name="Maselli V."/>
            <person name="Osanai M."/>
            <person name="Park Y."/>
            <person name="Robertson H.M."/>
            <person name="Tu Z."/>
            <person name="Wang J.J."/>
            <person name="Wang S."/>
            <person name="Richards S."/>
            <person name="Song H."/>
            <person name="Zhang L."/>
            <person name="Sodergren E."/>
            <person name="Werner D."/>
            <person name="Stanke M."/>
            <person name="Morgenstern B."/>
            <person name="Solovyev V."/>
            <person name="Kosarev P."/>
            <person name="Brown G."/>
            <person name="Chen H.C."/>
            <person name="Ermolaeva O."/>
            <person name="Hlavina W."/>
            <person name="Kapustin Y."/>
            <person name="Kiryutin B."/>
            <person name="Kitts P."/>
            <person name="Maglott D."/>
            <person name="Pruitt K."/>
            <person name="Sapojnikov V."/>
            <person name="Souvorov A."/>
            <person name="Mackey A.J."/>
            <person name="Waterhouse R.M."/>
            <person name="Wyder S."/>
            <person name="Zdobnov E.M."/>
            <person name="Zdobnov E.M."/>
            <person name="Wyder S."/>
            <person name="Kriventseva E.V."/>
            <person name="Kadowaki T."/>
            <person name="Bork P."/>
            <person name="Aranda M."/>
            <person name="Bao R."/>
            <person name="Beermann A."/>
            <person name="Berns N."/>
            <person name="Bolognesi R."/>
            <person name="Bonneton F."/>
            <person name="Bopp D."/>
            <person name="Brown S.J."/>
            <person name="Bucher G."/>
            <person name="Butts T."/>
            <person name="Chaumot A."/>
            <person name="Denell R.E."/>
            <person name="Ferrier D.E."/>
            <person name="Friedrich M."/>
            <person name="Gordon C.M."/>
            <person name="Jindra M."/>
            <person name="Klingler M."/>
            <person name="Lan Q."/>
            <person name="Lattorff H.M."/>
            <person name="Laudet V."/>
            <person name="von Levetsow C."/>
            <person name="Liu Z."/>
            <person name="Lutz R."/>
            <person name="Lynch J.A."/>
            <person name="da Fonseca R.N."/>
            <person name="Posnien N."/>
            <person name="Reuter R."/>
            <person name="Roth S."/>
            <person name="Savard J."/>
            <person name="Schinko J.B."/>
            <person name="Schmitt C."/>
            <person name="Schoppmeier M."/>
            <person name="Schroder R."/>
            <person name="Shippy T.D."/>
            <person name="Simonnet F."/>
            <person name="Marques-Souza H."/>
            <person name="Tautz D."/>
            <person name="Tomoyasu Y."/>
            <person name="Trauner J."/>
            <person name="Van der Zee M."/>
            <person name="Vervoort M."/>
            <person name="Wittkopp N."/>
            <person name="Wimmer E.A."/>
            <person name="Yang X."/>
            <person name="Jones A.K."/>
            <person name="Sattelle D.B."/>
            <person name="Ebert P.R."/>
            <person name="Nelson D."/>
            <person name="Scott J.G."/>
            <person name="Beeman R.W."/>
            <person name="Muthukrishnan S."/>
            <person name="Kramer K.J."/>
            <person name="Arakane Y."/>
            <person name="Beeman R.W."/>
            <person name="Zhu Q."/>
            <person name="Hogenkamp D."/>
            <person name="Dixit R."/>
            <person name="Oppert B."/>
            <person name="Jiang H."/>
            <person name="Zou Z."/>
            <person name="Marshall J."/>
            <person name="Elpidina E."/>
            <person name="Vinokurov K."/>
            <person name="Oppert C."/>
            <person name="Zou Z."/>
            <person name="Evans J."/>
            <person name="Lu Z."/>
            <person name="Zhao P."/>
            <person name="Sumathipala N."/>
            <person name="Altincicek B."/>
            <person name="Vilcinskas A."/>
            <person name="Williams M."/>
            <person name="Hultmark D."/>
            <person name="Hetru C."/>
            <person name="Jiang H."/>
            <person name="Grimmelikhuijzen C.J."/>
            <person name="Hauser F."/>
            <person name="Cazzamali G."/>
            <person name="Williamson M."/>
            <person name="Park Y."/>
            <person name="Li B."/>
            <person name="Tanaka Y."/>
            <person name="Predel R."/>
            <person name="Neupert S."/>
            <person name="Schachtner J."/>
            <person name="Verleyen P."/>
            <person name="Raible F."/>
            <person name="Bork P."/>
            <person name="Friedrich M."/>
            <person name="Walden K.K."/>
            <person name="Robertson H.M."/>
            <person name="Angeli S."/>
            <person name="Foret S."/>
            <person name="Bucher G."/>
            <person name="Schuetz S."/>
            <person name="Maleszka R."/>
            <person name="Wimmer E.A."/>
            <person name="Beeman R.W."/>
            <person name="Lorenzen M."/>
            <person name="Tomoyasu Y."/>
            <person name="Miller S.C."/>
            <person name="Grossmann D."/>
            <person name="Bucher G."/>
        </authorList>
    </citation>
    <scope>NUCLEOTIDE SEQUENCE [LARGE SCALE GENOMIC DNA]</scope>
    <source>
        <strain evidence="1 2">Georgia GA2</strain>
    </source>
</reference>
<sequence length="90" mass="10484">MYELHSAVVSLAQKCYNNREFGIEEFVKKLLTAENILKNSIKYLLYEPMKSPEGRLAQNTLSELKMLLLSINNIQLGEKKKETRKPKKKK</sequence>
<keyword evidence="2" id="KW-1185">Reference proteome</keyword>
<dbReference type="EMBL" id="KQ971357">
    <property type="protein sequence ID" value="EFA08327.1"/>
    <property type="molecule type" value="Genomic_DNA"/>
</dbReference>